<name>A0A087AG29_9BIFI</name>
<evidence type="ECO:0000313" key="2">
    <source>
        <dbReference type="EMBL" id="KFI57729.1"/>
    </source>
</evidence>
<feature type="transmembrane region" description="Helical" evidence="1">
    <location>
        <begin position="149"/>
        <end position="169"/>
    </location>
</feature>
<proteinExistence type="predicted"/>
<feature type="transmembrane region" description="Helical" evidence="1">
    <location>
        <begin position="106"/>
        <end position="128"/>
    </location>
</feature>
<feature type="transmembrane region" description="Helical" evidence="1">
    <location>
        <begin position="85"/>
        <end position="100"/>
    </location>
</feature>
<dbReference type="eggNOG" id="ENOG5031YW7">
    <property type="taxonomic scope" value="Bacteria"/>
</dbReference>
<evidence type="ECO:0000313" key="3">
    <source>
        <dbReference type="Proteomes" id="UP000029067"/>
    </source>
</evidence>
<gene>
    <name evidence="2" type="ORF">BCUN_2207</name>
</gene>
<protein>
    <submittedName>
        <fullName evidence="2">Uncharacterized protein</fullName>
    </submittedName>
</protein>
<keyword evidence="1" id="KW-0812">Transmembrane</keyword>
<feature type="transmembrane region" description="Helical" evidence="1">
    <location>
        <begin position="54"/>
        <end position="73"/>
    </location>
</feature>
<keyword evidence="1" id="KW-0472">Membrane</keyword>
<accession>A0A087AG29</accession>
<sequence>MFIAATVVVMCTTVAPMTRRKAHFEFHSMYYSEILIYVILFGVFIFIGEGHLELLLFMFLVMFVAQFLAQTFAGRLMKRAGRLRVSNVVICALIVTSPLLLFRQTFFVGCFVTFLLTTAGHVRVAQLYARRHPHPRLGAQLSNQYMSDLGIILGQTVLVGVLAVVSFAMDHSTTVAVAAYAFHIPRPWSTSSS</sequence>
<reference evidence="2 3" key="1">
    <citation type="submission" date="2014-03" db="EMBL/GenBank/DDBJ databases">
        <title>Genomics of Bifidobacteria.</title>
        <authorList>
            <person name="Ventura M."/>
            <person name="Milani C."/>
            <person name="Lugli G.A."/>
        </authorList>
    </citation>
    <scope>NUCLEOTIDE SEQUENCE [LARGE SCALE GENOMIC DNA]</scope>
    <source>
        <strain evidence="2 3">LMG 10738</strain>
    </source>
</reference>
<evidence type="ECO:0000256" key="1">
    <source>
        <dbReference type="SAM" id="Phobius"/>
    </source>
</evidence>
<dbReference type="AlphaFoldDB" id="A0A087AG29"/>
<keyword evidence="1" id="KW-1133">Transmembrane helix</keyword>
<dbReference type="EMBL" id="JGYV01000032">
    <property type="protein sequence ID" value="KFI57729.1"/>
    <property type="molecule type" value="Genomic_DNA"/>
</dbReference>
<organism evidence="2 3">
    <name type="scientific">Bifidobacterium cuniculi</name>
    <dbReference type="NCBI Taxonomy" id="1688"/>
    <lineage>
        <taxon>Bacteria</taxon>
        <taxon>Bacillati</taxon>
        <taxon>Actinomycetota</taxon>
        <taxon>Actinomycetes</taxon>
        <taxon>Bifidobacteriales</taxon>
        <taxon>Bifidobacteriaceae</taxon>
        <taxon>Bifidobacterium</taxon>
    </lineage>
</organism>
<feature type="transmembrane region" description="Helical" evidence="1">
    <location>
        <begin position="29"/>
        <end position="48"/>
    </location>
</feature>
<dbReference type="Proteomes" id="UP000029067">
    <property type="component" value="Unassembled WGS sequence"/>
</dbReference>
<comment type="caution">
    <text evidence="2">The sequence shown here is derived from an EMBL/GenBank/DDBJ whole genome shotgun (WGS) entry which is preliminary data.</text>
</comment>
<keyword evidence="3" id="KW-1185">Reference proteome</keyword>